<sequence>MRRLLSLVAALAWAASAAGQVPEAVTPPAPVVKIDPPGSAANSLDHACRGGSVGFGSHIFPLTYCIENDAVAGLRLAVRVPAIELEQFDPLIDAPDAVAALLSDRRYSDFWPVIIAYGGEDGQLYVTRSLQTRKARAAAIEQGPAAPDTLSSALDAAGRQSVAEAKTLSHWGLTDEAVALLRKAMPEPDAKGRLFGRENFCFVGLELRRGIILHRSKRYEEAIAVFSGLENNPMIEPTYRINGTINRAAILAETRRAEAALVAVDQAKALFAQMAGPRGVEGSHRQFDWIRSCALHSLGRADEAAKMVSGLFDEDIPSRGIFHIPSNESIEFRYRRCIADKAWFRDFLTKQMDSPWPHVGIESFFRTEKAESPLADLVAELRAAPFMQQELEQFRQLPEGWRDLADRDRRTVIARRILAGTGQ</sequence>
<feature type="signal peptide" evidence="1">
    <location>
        <begin position="1"/>
        <end position="17"/>
    </location>
</feature>
<feature type="chain" id="PRO_5042191752" evidence="1">
    <location>
        <begin position="18"/>
        <end position="423"/>
    </location>
</feature>
<reference evidence="2 3" key="2">
    <citation type="journal article" date="2016" name="Genome Announc.">
        <title>Complete Genome Sequence of Sphingopyxis macrogoltabida Strain 203N (NBRC 111659), a Polyethylene Glycol Degrader.</title>
        <authorList>
            <person name="Ohtsubo Y."/>
            <person name="Nonoyama S."/>
            <person name="Nagata Y."/>
            <person name="Numata M."/>
            <person name="Tsuchikane K."/>
            <person name="Hosoyama A."/>
            <person name="Yamazoe A."/>
            <person name="Tsuda M."/>
            <person name="Fujita N."/>
            <person name="Kawai F."/>
        </authorList>
    </citation>
    <scope>NUCLEOTIDE SEQUENCE [LARGE SCALE GENOMIC DNA]</scope>
    <source>
        <strain evidence="2 3">203N</strain>
    </source>
</reference>
<reference evidence="3" key="1">
    <citation type="submission" date="2015-11" db="EMBL/GenBank/DDBJ databases">
        <title>Complete genome sequence of a polyethylene-glycol degrader Sphingopyxis macrogoltabida 203N (NBRC 111659).</title>
        <authorList>
            <person name="Yoshiyuki O."/>
            <person name="Shouta N."/>
            <person name="Nagata Y."/>
            <person name="Numata M."/>
            <person name="Tsuchikane K."/>
            <person name="Hosoyama A."/>
            <person name="Yamazoe A."/>
            <person name="Tsuda M."/>
            <person name="Fujita N."/>
            <person name="Kawai F."/>
        </authorList>
    </citation>
    <scope>NUCLEOTIDE SEQUENCE [LARGE SCALE GENOMIC DNA]</scope>
    <source>
        <strain evidence="3">203N</strain>
    </source>
</reference>
<dbReference type="Proteomes" id="UP000076088">
    <property type="component" value="Chromosome"/>
</dbReference>
<accession>A0AAC9AV95</accession>
<dbReference type="KEGG" id="smaz:LH19_08030"/>
<name>A0AAC9AV95_SPHMC</name>
<organism evidence="2 3">
    <name type="scientific">Sphingopyxis macrogoltabida</name>
    <name type="common">Sphingomonas macrogoltabidus</name>
    <dbReference type="NCBI Taxonomy" id="33050"/>
    <lineage>
        <taxon>Bacteria</taxon>
        <taxon>Pseudomonadati</taxon>
        <taxon>Pseudomonadota</taxon>
        <taxon>Alphaproteobacteria</taxon>
        <taxon>Sphingomonadales</taxon>
        <taxon>Sphingomonadaceae</taxon>
        <taxon>Sphingopyxis</taxon>
    </lineage>
</organism>
<dbReference type="InterPro" id="IPR011990">
    <property type="entry name" value="TPR-like_helical_dom_sf"/>
</dbReference>
<evidence type="ECO:0000313" key="3">
    <source>
        <dbReference type="Proteomes" id="UP000076088"/>
    </source>
</evidence>
<keyword evidence="3" id="KW-1185">Reference proteome</keyword>
<evidence type="ECO:0000256" key="1">
    <source>
        <dbReference type="SAM" id="SignalP"/>
    </source>
</evidence>
<evidence type="ECO:0000313" key="2">
    <source>
        <dbReference type="EMBL" id="AMU89717.1"/>
    </source>
</evidence>
<proteinExistence type="predicted"/>
<dbReference type="AlphaFoldDB" id="A0AAC9AV95"/>
<keyword evidence="1" id="KW-0732">Signal</keyword>
<dbReference type="EMBL" id="CP013344">
    <property type="protein sequence ID" value="AMU89717.1"/>
    <property type="molecule type" value="Genomic_DNA"/>
</dbReference>
<dbReference type="SUPFAM" id="SSF48452">
    <property type="entry name" value="TPR-like"/>
    <property type="match status" value="1"/>
</dbReference>
<gene>
    <name evidence="2" type="ORF">ATM17_11810</name>
</gene>
<protein>
    <submittedName>
        <fullName evidence="2">Uncharacterized protein</fullName>
    </submittedName>
</protein>